<organism evidence="1 2">
    <name type="scientific">Aliikangiella marina</name>
    <dbReference type="NCBI Taxonomy" id="1712262"/>
    <lineage>
        <taxon>Bacteria</taxon>
        <taxon>Pseudomonadati</taxon>
        <taxon>Pseudomonadota</taxon>
        <taxon>Gammaproteobacteria</taxon>
        <taxon>Oceanospirillales</taxon>
        <taxon>Pleioneaceae</taxon>
        <taxon>Aliikangiella</taxon>
    </lineage>
</organism>
<dbReference type="AlphaFoldDB" id="A0A545T4S2"/>
<dbReference type="Proteomes" id="UP000317839">
    <property type="component" value="Unassembled WGS sequence"/>
</dbReference>
<reference evidence="1 2" key="1">
    <citation type="submission" date="2019-06" db="EMBL/GenBank/DDBJ databases">
        <title>Draft genome of Aliikangiella marina GYP-15.</title>
        <authorList>
            <person name="Wang G."/>
        </authorList>
    </citation>
    <scope>NUCLEOTIDE SEQUENCE [LARGE SCALE GENOMIC DNA]</scope>
    <source>
        <strain evidence="1 2">GYP-15</strain>
    </source>
</reference>
<sequence>MLKASVFVLFSLFAVIDSLTNDTYAVVAIDRYGDQSNNEFLNETGYWVYGFEQSLFLTCEGKLYWMWTPSDFKGKYSQEGSKNPVLIEGYIKQPNPIENMGSTLETIVIKNIQHVQSVC</sequence>
<keyword evidence="2" id="KW-1185">Reference proteome</keyword>
<comment type="caution">
    <text evidence="1">The sequence shown here is derived from an EMBL/GenBank/DDBJ whole genome shotgun (WGS) entry which is preliminary data.</text>
</comment>
<dbReference type="OrthoDB" id="9922496at2"/>
<protein>
    <submittedName>
        <fullName evidence="1">Uncharacterized protein</fullName>
    </submittedName>
</protein>
<gene>
    <name evidence="1" type="ORF">FLL45_18570</name>
</gene>
<evidence type="ECO:0000313" key="1">
    <source>
        <dbReference type="EMBL" id="TQV72224.1"/>
    </source>
</evidence>
<proteinExistence type="predicted"/>
<dbReference type="RefSeq" id="WP_142943554.1">
    <property type="nucleotide sequence ID" value="NZ_VIKR01000005.1"/>
</dbReference>
<dbReference type="EMBL" id="VIKR01000005">
    <property type="protein sequence ID" value="TQV72224.1"/>
    <property type="molecule type" value="Genomic_DNA"/>
</dbReference>
<accession>A0A545T4S2</accession>
<evidence type="ECO:0000313" key="2">
    <source>
        <dbReference type="Proteomes" id="UP000317839"/>
    </source>
</evidence>
<name>A0A545T4S2_9GAMM</name>